<evidence type="ECO:0000256" key="2">
    <source>
        <dbReference type="ARBA" id="ARBA00022694"/>
    </source>
</evidence>
<keyword evidence="5 7" id="KW-0378">Hydrolase</keyword>
<evidence type="ECO:0000313" key="9">
    <source>
        <dbReference type="EMBL" id="TCS70730.1"/>
    </source>
</evidence>
<dbReference type="Proteomes" id="UP000295135">
    <property type="component" value="Unassembled WGS sequence"/>
</dbReference>
<comment type="catalytic activity">
    <reaction evidence="7">
        <text>Endonucleolytic cleavage of RNA, removing 5'-extranucleotides from tRNA precursor.</text>
        <dbReference type="EC" id="3.1.26.5"/>
    </reaction>
</comment>
<evidence type="ECO:0000256" key="8">
    <source>
        <dbReference type="NCBIfam" id="TIGR00188"/>
    </source>
</evidence>
<dbReference type="HAMAP" id="MF_00227">
    <property type="entry name" value="RNase_P"/>
    <property type="match status" value="1"/>
</dbReference>
<keyword evidence="10" id="KW-1185">Reference proteome</keyword>
<dbReference type="GO" id="GO:0000049">
    <property type="term" value="F:tRNA binding"/>
    <property type="evidence" value="ECO:0007669"/>
    <property type="project" value="UniProtKB-UniRule"/>
</dbReference>
<dbReference type="InterPro" id="IPR020568">
    <property type="entry name" value="Ribosomal_Su5_D2-typ_SF"/>
</dbReference>
<evidence type="ECO:0000256" key="1">
    <source>
        <dbReference type="ARBA" id="ARBA00002663"/>
    </source>
</evidence>
<name>A0A4R3JTI6_9PROT</name>
<dbReference type="AlphaFoldDB" id="A0A4R3JTI6"/>
<dbReference type="GO" id="GO:0030677">
    <property type="term" value="C:ribonuclease P complex"/>
    <property type="evidence" value="ECO:0007669"/>
    <property type="project" value="TreeGrafter"/>
</dbReference>
<dbReference type="InterPro" id="IPR020539">
    <property type="entry name" value="RNase_P_CS"/>
</dbReference>
<dbReference type="Gene3D" id="3.30.230.10">
    <property type="match status" value="1"/>
</dbReference>
<comment type="function">
    <text evidence="1 7">RNaseP catalyzes the removal of the 5'-leader sequence from pre-tRNA to produce the mature 5'-terminus. It can also cleave other RNA substrates such as 4.5S RNA. The protein component plays an auxiliary but essential role in vivo by binding to the 5'-leader sequence and broadening the substrate specificity of the ribozyme.</text>
</comment>
<dbReference type="GO" id="GO:0004526">
    <property type="term" value="F:ribonuclease P activity"/>
    <property type="evidence" value="ECO:0007669"/>
    <property type="project" value="UniProtKB-UniRule"/>
</dbReference>
<comment type="similarity">
    <text evidence="7">Belongs to the RnpA family.</text>
</comment>
<proteinExistence type="inferred from homology"/>
<evidence type="ECO:0000256" key="3">
    <source>
        <dbReference type="ARBA" id="ARBA00022722"/>
    </source>
</evidence>
<keyword evidence="3 7" id="KW-0540">Nuclease</keyword>
<accession>A0A4R3JTI6</accession>
<comment type="caution">
    <text evidence="9">The sequence shown here is derived from an EMBL/GenBank/DDBJ whole genome shotgun (WGS) entry which is preliminary data.</text>
</comment>
<dbReference type="GO" id="GO:0042781">
    <property type="term" value="F:3'-tRNA processing endoribonuclease activity"/>
    <property type="evidence" value="ECO:0007669"/>
    <property type="project" value="TreeGrafter"/>
</dbReference>
<evidence type="ECO:0000256" key="7">
    <source>
        <dbReference type="HAMAP-Rule" id="MF_00227"/>
    </source>
</evidence>
<dbReference type="EC" id="3.1.26.5" evidence="7 8"/>
<protein>
    <recommendedName>
        <fullName evidence="7 8">Ribonuclease P protein component</fullName>
        <shortName evidence="7">RNase P protein</shortName>
        <shortName evidence="7">RNaseP protein</shortName>
        <ecNumber evidence="7 8">3.1.26.5</ecNumber>
    </recommendedName>
    <alternativeName>
        <fullName evidence="7">Protein C5</fullName>
    </alternativeName>
</protein>
<reference evidence="9 10" key="1">
    <citation type="submission" date="2019-03" db="EMBL/GenBank/DDBJ databases">
        <title>Genomic Encyclopedia of Type Strains, Phase IV (KMG-IV): sequencing the most valuable type-strain genomes for metagenomic binning, comparative biology and taxonomic classification.</title>
        <authorList>
            <person name="Goeker M."/>
        </authorList>
    </citation>
    <scope>NUCLEOTIDE SEQUENCE [LARGE SCALE GENOMIC DNA]</scope>
    <source>
        <strain evidence="9 10">DSM 103923</strain>
    </source>
</reference>
<dbReference type="Pfam" id="PF00825">
    <property type="entry name" value="Ribonuclease_P"/>
    <property type="match status" value="1"/>
</dbReference>
<comment type="subunit">
    <text evidence="7">Consists of a catalytic RNA component (M1 or rnpB) and a protein subunit.</text>
</comment>
<organism evidence="9 10">
    <name type="scientific">Sulfuritortus calidifontis</name>
    <dbReference type="NCBI Taxonomy" id="1914471"/>
    <lineage>
        <taxon>Bacteria</taxon>
        <taxon>Pseudomonadati</taxon>
        <taxon>Pseudomonadota</taxon>
        <taxon>Betaproteobacteria</taxon>
        <taxon>Nitrosomonadales</taxon>
        <taxon>Thiobacillaceae</taxon>
        <taxon>Sulfuritortus</taxon>
    </lineage>
</organism>
<keyword evidence="2 7" id="KW-0819">tRNA processing</keyword>
<evidence type="ECO:0000256" key="5">
    <source>
        <dbReference type="ARBA" id="ARBA00022801"/>
    </source>
</evidence>
<dbReference type="PANTHER" id="PTHR33992">
    <property type="entry name" value="RIBONUCLEASE P PROTEIN COMPONENT"/>
    <property type="match status" value="1"/>
</dbReference>
<keyword evidence="4 7" id="KW-0255">Endonuclease</keyword>
<keyword evidence="6 7" id="KW-0694">RNA-binding</keyword>
<dbReference type="GO" id="GO:0001682">
    <property type="term" value="P:tRNA 5'-leader removal"/>
    <property type="evidence" value="ECO:0007669"/>
    <property type="project" value="UniProtKB-UniRule"/>
</dbReference>
<dbReference type="SUPFAM" id="SSF54211">
    <property type="entry name" value="Ribosomal protein S5 domain 2-like"/>
    <property type="match status" value="1"/>
</dbReference>
<dbReference type="PANTHER" id="PTHR33992:SF1">
    <property type="entry name" value="RIBONUCLEASE P PROTEIN COMPONENT"/>
    <property type="match status" value="1"/>
</dbReference>
<evidence type="ECO:0000256" key="4">
    <source>
        <dbReference type="ARBA" id="ARBA00022759"/>
    </source>
</evidence>
<evidence type="ECO:0000256" key="6">
    <source>
        <dbReference type="ARBA" id="ARBA00022884"/>
    </source>
</evidence>
<dbReference type="InterPro" id="IPR014721">
    <property type="entry name" value="Ribsml_uS5_D2-typ_fold_subgr"/>
</dbReference>
<dbReference type="EMBL" id="SLZY01000014">
    <property type="protein sequence ID" value="TCS70730.1"/>
    <property type="molecule type" value="Genomic_DNA"/>
</dbReference>
<dbReference type="PROSITE" id="PS00648">
    <property type="entry name" value="RIBONUCLEASE_P"/>
    <property type="match status" value="1"/>
</dbReference>
<evidence type="ECO:0000313" key="10">
    <source>
        <dbReference type="Proteomes" id="UP000295135"/>
    </source>
</evidence>
<dbReference type="RefSeq" id="WP_232019139.1">
    <property type="nucleotide sequence ID" value="NZ_AP018721.1"/>
</dbReference>
<dbReference type="InterPro" id="IPR000100">
    <property type="entry name" value="RNase_P"/>
</dbReference>
<sequence>MSALPARPFGFGWEKKLHKTDEFSSVFRFKCARRGACLDVLARPNALGHSRLGLVVARKLLRRAVDRNRLRRRLRERFRLCQPQLGALDIVVRLKRQAPETQIQDEFDRLLLECRSCANNSISQTA</sequence>
<gene>
    <name evidence="7" type="primary">rnpA</name>
    <name evidence="9" type="ORF">EDC61_11457</name>
</gene>
<dbReference type="NCBIfam" id="TIGR00188">
    <property type="entry name" value="rnpA"/>
    <property type="match status" value="1"/>
</dbReference>